<sequence>MRDRRVLAGLAAAYVVALAVLVGGPWGWALNRLTVRLYVLFRYDVPIAPGGALPEHYGVLLNVVLFVPVGALIVVVLGRRWWWATVAAAALSGAIELVQLAFLAREASWGDVVANTAGALVGALVSDLLRRRAG</sequence>
<feature type="transmembrane region" description="Helical" evidence="1">
    <location>
        <begin position="82"/>
        <end position="103"/>
    </location>
</feature>
<dbReference type="Proteomes" id="UP000198742">
    <property type="component" value="Unassembled WGS sequence"/>
</dbReference>
<dbReference type="STRING" id="402596.SAMN04489844_0839"/>
<dbReference type="InterPro" id="IPR006976">
    <property type="entry name" value="VanZ-like"/>
</dbReference>
<protein>
    <submittedName>
        <fullName evidence="3">VanZ like family protein</fullName>
    </submittedName>
</protein>
<dbReference type="EMBL" id="FNRT01000002">
    <property type="protein sequence ID" value="SEB68387.1"/>
    <property type="molecule type" value="Genomic_DNA"/>
</dbReference>
<keyword evidence="1" id="KW-0812">Transmembrane</keyword>
<dbReference type="PANTHER" id="PTHR28008:SF1">
    <property type="entry name" value="DOMAIN PROTEIN, PUTATIVE (AFU_ORTHOLOGUE AFUA_3G10980)-RELATED"/>
    <property type="match status" value="1"/>
</dbReference>
<organism evidence="3 4">
    <name type="scientific">Nocardioides exalbidus</name>
    <dbReference type="NCBI Taxonomy" id="402596"/>
    <lineage>
        <taxon>Bacteria</taxon>
        <taxon>Bacillati</taxon>
        <taxon>Actinomycetota</taxon>
        <taxon>Actinomycetes</taxon>
        <taxon>Propionibacteriales</taxon>
        <taxon>Nocardioidaceae</taxon>
        <taxon>Nocardioides</taxon>
    </lineage>
</organism>
<keyword evidence="1" id="KW-0472">Membrane</keyword>
<dbReference type="RefSeq" id="WP_245734872.1">
    <property type="nucleotide sequence ID" value="NZ_FNRT01000002.1"/>
</dbReference>
<dbReference type="Pfam" id="PF04892">
    <property type="entry name" value="VanZ"/>
    <property type="match status" value="1"/>
</dbReference>
<evidence type="ECO:0000259" key="2">
    <source>
        <dbReference type="Pfam" id="PF04892"/>
    </source>
</evidence>
<evidence type="ECO:0000256" key="1">
    <source>
        <dbReference type="SAM" id="Phobius"/>
    </source>
</evidence>
<dbReference type="PANTHER" id="PTHR28008">
    <property type="entry name" value="DOMAIN PROTEIN, PUTATIVE (AFU_ORTHOLOGUE AFUA_3G10980)-RELATED"/>
    <property type="match status" value="1"/>
</dbReference>
<reference evidence="4" key="1">
    <citation type="submission" date="2016-10" db="EMBL/GenBank/DDBJ databases">
        <authorList>
            <person name="Varghese N."/>
            <person name="Submissions S."/>
        </authorList>
    </citation>
    <scope>NUCLEOTIDE SEQUENCE [LARGE SCALE GENOMIC DNA]</scope>
    <source>
        <strain evidence="4">DSM 22017</strain>
    </source>
</reference>
<keyword evidence="1" id="KW-1133">Transmembrane helix</keyword>
<dbReference type="AlphaFoldDB" id="A0A1H4LCD1"/>
<keyword evidence="4" id="KW-1185">Reference proteome</keyword>
<evidence type="ECO:0000313" key="4">
    <source>
        <dbReference type="Proteomes" id="UP000198742"/>
    </source>
</evidence>
<proteinExistence type="predicted"/>
<feature type="domain" description="VanZ-like" evidence="2">
    <location>
        <begin position="55"/>
        <end position="128"/>
    </location>
</feature>
<gene>
    <name evidence="3" type="ORF">SAMN04489844_0839</name>
</gene>
<accession>A0A1H4LCD1</accession>
<feature type="transmembrane region" description="Helical" evidence="1">
    <location>
        <begin position="7"/>
        <end position="28"/>
    </location>
</feature>
<name>A0A1H4LCD1_9ACTN</name>
<feature type="transmembrane region" description="Helical" evidence="1">
    <location>
        <begin position="59"/>
        <end position="77"/>
    </location>
</feature>
<evidence type="ECO:0000313" key="3">
    <source>
        <dbReference type="EMBL" id="SEB68387.1"/>
    </source>
</evidence>
<feature type="transmembrane region" description="Helical" evidence="1">
    <location>
        <begin position="109"/>
        <end position="129"/>
    </location>
</feature>